<comment type="caution">
    <text evidence="4">The sequence shown here is derived from an EMBL/GenBank/DDBJ whole genome shotgun (WGS) entry which is preliminary data.</text>
</comment>
<sequence>MEFPKLKTNTKIYSSYTKDGTGFILAKVIKQFKAYKIEFADENEPDDIFIPNSNHDGKEEVEPVVLDLKGLTTWRYAEEQNDDEEEVERPVTMEEDRLEEEDFVELEFDIGKNQKKWFGGVVTEELDAFLVHFCNKEGGNKDDEEDKQDKKKKKKDDEYVFLIQFPEEEITQLYLEEDVQFRKVQYDENNEDHRKLILRRFEDNCALIDEQCEALEEEVANCEYHKHLLNQRIASIESENSSFSQVTFNEEKLAKKKEFAGNIKKSAERLVEAIDKGLVIKLDAQERFTSQFKSFLNKKKGEHYELLQDSLSKYFGQDDTSEYDNTEYSHLKTCLLNEFLPTLNSQFQKFSKKLEYINCKKSYEKVENILDRLKENVMIQKGIKKEMEHVISKELSAHTKTNKKRGNPESGTPLPHSKKRRRGRPKKGDVKTPSASKPAAISPSSSSANNKKKKRGRPRKDAIPESASKKRASNGKKRGRGRPKKDSSMSPPQTKRGRGRPRKNSSPGESLTSQQLSEAMHPPQSPASVYSESSVDSPSSVQTHLSEDY</sequence>
<feature type="compositionally biased region" description="Basic residues" evidence="3">
    <location>
        <begin position="469"/>
        <end position="483"/>
    </location>
</feature>
<evidence type="ECO:0000256" key="1">
    <source>
        <dbReference type="ARBA" id="ARBA00022737"/>
    </source>
</evidence>
<keyword evidence="5" id="KW-1185">Reference proteome</keyword>
<dbReference type="Proteomes" id="UP001054902">
    <property type="component" value="Unassembled WGS sequence"/>
</dbReference>
<dbReference type="GO" id="GO:0003677">
    <property type="term" value="F:DNA binding"/>
    <property type="evidence" value="ECO:0007669"/>
    <property type="project" value="UniProtKB-KW"/>
</dbReference>
<dbReference type="GO" id="GO:0000785">
    <property type="term" value="C:chromatin"/>
    <property type="evidence" value="ECO:0007669"/>
    <property type="project" value="InterPro"/>
</dbReference>
<dbReference type="AlphaFoldDB" id="A0AAD3CQZ0"/>
<dbReference type="PRINTS" id="PR00929">
    <property type="entry name" value="ATHOOK"/>
</dbReference>
<evidence type="ECO:0000313" key="5">
    <source>
        <dbReference type="Proteomes" id="UP001054902"/>
    </source>
</evidence>
<dbReference type="EMBL" id="BLLK01000033">
    <property type="protein sequence ID" value="GFH49199.1"/>
    <property type="molecule type" value="Genomic_DNA"/>
</dbReference>
<dbReference type="InterPro" id="IPR000116">
    <property type="entry name" value="HMGA"/>
</dbReference>
<gene>
    <name evidence="4" type="ORF">CTEN210_05675</name>
</gene>
<feature type="compositionally biased region" description="Low complexity" evidence="3">
    <location>
        <begin position="526"/>
        <end position="541"/>
    </location>
</feature>
<dbReference type="GO" id="GO:0005634">
    <property type="term" value="C:nucleus"/>
    <property type="evidence" value="ECO:0007669"/>
    <property type="project" value="InterPro"/>
</dbReference>
<accession>A0AAD3CQZ0</accession>
<dbReference type="SMART" id="SM00384">
    <property type="entry name" value="AT_hook"/>
    <property type="match status" value="4"/>
</dbReference>
<name>A0AAD3CQZ0_9STRA</name>
<keyword evidence="1" id="KW-0677">Repeat</keyword>
<dbReference type="GO" id="GO:0006355">
    <property type="term" value="P:regulation of DNA-templated transcription"/>
    <property type="evidence" value="ECO:0007669"/>
    <property type="project" value="InterPro"/>
</dbReference>
<evidence type="ECO:0000256" key="3">
    <source>
        <dbReference type="SAM" id="MobiDB-lite"/>
    </source>
</evidence>
<feature type="compositionally biased region" description="Basic residues" evidence="3">
    <location>
        <begin position="416"/>
        <end position="425"/>
    </location>
</feature>
<evidence type="ECO:0000313" key="4">
    <source>
        <dbReference type="EMBL" id="GFH49199.1"/>
    </source>
</evidence>
<feature type="region of interest" description="Disordered" evidence="3">
    <location>
        <begin position="396"/>
        <end position="549"/>
    </location>
</feature>
<organism evidence="4 5">
    <name type="scientific">Chaetoceros tenuissimus</name>
    <dbReference type="NCBI Taxonomy" id="426638"/>
    <lineage>
        <taxon>Eukaryota</taxon>
        <taxon>Sar</taxon>
        <taxon>Stramenopiles</taxon>
        <taxon>Ochrophyta</taxon>
        <taxon>Bacillariophyta</taxon>
        <taxon>Coscinodiscophyceae</taxon>
        <taxon>Chaetocerotophycidae</taxon>
        <taxon>Chaetocerotales</taxon>
        <taxon>Chaetocerotaceae</taxon>
        <taxon>Chaetoceros</taxon>
    </lineage>
</organism>
<reference evidence="4 5" key="1">
    <citation type="journal article" date="2021" name="Sci. Rep.">
        <title>The genome of the diatom Chaetoceros tenuissimus carries an ancient integrated fragment of an extant virus.</title>
        <authorList>
            <person name="Hongo Y."/>
            <person name="Kimura K."/>
            <person name="Takaki Y."/>
            <person name="Yoshida Y."/>
            <person name="Baba S."/>
            <person name="Kobayashi G."/>
            <person name="Nagasaki K."/>
            <person name="Hano T."/>
            <person name="Tomaru Y."/>
        </authorList>
    </citation>
    <scope>NUCLEOTIDE SEQUENCE [LARGE SCALE GENOMIC DNA]</scope>
    <source>
        <strain evidence="4 5">NIES-3715</strain>
    </source>
</reference>
<feature type="compositionally biased region" description="Low complexity" evidence="3">
    <location>
        <begin position="433"/>
        <end position="449"/>
    </location>
</feature>
<keyword evidence="2" id="KW-0238">DNA-binding</keyword>
<evidence type="ECO:0000256" key="2">
    <source>
        <dbReference type="ARBA" id="ARBA00023125"/>
    </source>
</evidence>
<protein>
    <submittedName>
        <fullName evidence="4">DUF55-domain-containing protein</fullName>
    </submittedName>
</protein>
<dbReference type="InterPro" id="IPR017956">
    <property type="entry name" value="AT_hook_DNA-bd_motif"/>
</dbReference>
<feature type="compositionally biased region" description="Polar residues" evidence="3">
    <location>
        <begin position="504"/>
        <end position="517"/>
    </location>
</feature>
<proteinExistence type="predicted"/>
<dbReference type="PRINTS" id="PR00930">
    <property type="entry name" value="HIGHMOBLTYIY"/>
</dbReference>